<dbReference type="SMART" id="SM00326">
    <property type="entry name" value="SH3"/>
    <property type="match status" value="1"/>
</dbReference>
<evidence type="ECO:0000256" key="1">
    <source>
        <dbReference type="ARBA" id="ARBA00022443"/>
    </source>
</evidence>
<protein>
    <submittedName>
        <fullName evidence="11">LIM and SH3 domain protein 1</fullName>
    </submittedName>
</protein>
<organism evidence="11 12">
    <name type="scientific">Geodia barretti</name>
    <name type="common">Barrett's horny sponge</name>
    <dbReference type="NCBI Taxonomy" id="519541"/>
    <lineage>
        <taxon>Eukaryota</taxon>
        <taxon>Metazoa</taxon>
        <taxon>Porifera</taxon>
        <taxon>Demospongiae</taxon>
        <taxon>Heteroscleromorpha</taxon>
        <taxon>Tetractinellida</taxon>
        <taxon>Astrophorina</taxon>
        <taxon>Geodiidae</taxon>
        <taxon>Geodia</taxon>
    </lineage>
</organism>
<dbReference type="InterPro" id="IPR000900">
    <property type="entry name" value="Nebulin_repeat"/>
</dbReference>
<dbReference type="FunFam" id="2.10.110.10:FF:000087">
    <property type="entry name" value="LIM zinc-binding domain-containing Nebulette"/>
    <property type="match status" value="1"/>
</dbReference>
<keyword evidence="1 7" id="KW-0728">SH3 domain</keyword>
<feature type="domain" description="LIM zinc-binding" evidence="10">
    <location>
        <begin position="3"/>
        <end position="63"/>
    </location>
</feature>
<evidence type="ECO:0000256" key="4">
    <source>
        <dbReference type="ARBA" id="ARBA00022833"/>
    </source>
</evidence>
<dbReference type="SUPFAM" id="SSF57716">
    <property type="entry name" value="Glucocorticoid receptor-like (DNA-binding domain)"/>
    <property type="match status" value="1"/>
</dbReference>
<sequence length="234" mass="26710">MNPPCARCKKIVYPVEKLTCLDKTWHKPCFTCEVCKLKLTMKTYKGYNKLPYCNTHYPTTKFTSVSDTPENLRLKKQTEQQSDITYRKDREETLKKFTPVESLASSQSRQRQQLASNIGYHTAPHEQERVGGYEPPPQQASYHPPPQASYHPPPQAAPQFPPPMQHKAPAPPPPTSGPRYVAIYDYTAADDDEVSFMEGDVMIEVQVIDDGWMEARVQRTGQFGMLPSNYVEKQ</sequence>
<dbReference type="InterPro" id="IPR051759">
    <property type="entry name" value="LIM-SH3_domain_protein"/>
</dbReference>
<feature type="compositionally biased region" description="Pro residues" evidence="8">
    <location>
        <begin position="134"/>
        <end position="176"/>
    </location>
</feature>
<feature type="region of interest" description="Disordered" evidence="8">
    <location>
        <begin position="126"/>
        <end position="176"/>
    </location>
</feature>
<dbReference type="Gene3D" id="2.10.110.10">
    <property type="entry name" value="Cysteine Rich Protein"/>
    <property type="match status" value="1"/>
</dbReference>
<evidence type="ECO:0000259" key="9">
    <source>
        <dbReference type="PROSITE" id="PS50002"/>
    </source>
</evidence>
<dbReference type="Pfam" id="PF00880">
    <property type="entry name" value="Nebulin"/>
    <property type="match status" value="1"/>
</dbReference>
<feature type="domain" description="SH3" evidence="9">
    <location>
        <begin position="175"/>
        <end position="234"/>
    </location>
</feature>
<evidence type="ECO:0000256" key="3">
    <source>
        <dbReference type="ARBA" id="ARBA00022737"/>
    </source>
</evidence>
<dbReference type="InterPro" id="IPR001452">
    <property type="entry name" value="SH3_domain"/>
</dbReference>
<proteinExistence type="predicted"/>
<dbReference type="Gene3D" id="2.30.30.40">
    <property type="entry name" value="SH3 Domains"/>
    <property type="match status" value="1"/>
</dbReference>
<dbReference type="PROSITE" id="PS00478">
    <property type="entry name" value="LIM_DOMAIN_1"/>
    <property type="match status" value="1"/>
</dbReference>
<dbReference type="Pfam" id="PF00412">
    <property type="entry name" value="LIM"/>
    <property type="match status" value="1"/>
</dbReference>
<dbReference type="GO" id="GO:0051015">
    <property type="term" value="F:actin filament binding"/>
    <property type="evidence" value="ECO:0007669"/>
    <property type="project" value="TreeGrafter"/>
</dbReference>
<dbReference type="PROSITE" id="PS50023">
    <property type="entry name" value="LIM_DOMAIN_2"/>
    <property type="match status" value="1"/>
</dbReference>
<gene>
    <name evidence="11" type="ORF">GBAR_LOCUS14633</name>
</gene>
<dbReference type="Pfam" id="PF00018">
    <property type="entry name" value="SH3_1"/>
    <property type="match status" value="1"/>
</dbReference>
<dbReference type="PRINTS" id="PR00452">
    <property type="entry name" value="SH3DOMAIN"/>
</dbReference>
<evidence type="ECO:0000256" key="5">
    <source>
        <dbReference type="ARBA" id="ARBA00023038"/>
    </source>
</evidence>
<keyword evidence="5 6" id="KW-0440">LIM domain</keyword>
<dbReference type="SUPFAM" id="SSF50044">
    <property type="entry name" value="SH3-domain"/>
    <property type="match status" value="1"/>
</dbReference>
<dbReference type="GO" id="GO:0005925">
    <property type="term" value="C:focal adhesion"/>
    <property type="evidence" value="ECO:0007669"/>
    <property type="project" value="TreeGrafter"/>
</dbReference>
<evidence type="ECO:0000256" key="2">
    <source>
        <dbReference type="ARBA" id="ARBA00022723"/>
    </source>
</evidence>
<evidence type="ECO:0000259" key="10">
    <source>
        <dbReference type="PROSITE" id="PS50023"/>
    </source>
</evidence>
<dbReference type="PROSITE" id="PS51216">
    <property type="entry name" value="NEBULIN"/>
    <property type="match status" value="1"/>
</dbReference>
<keyword evidence="12" id="KW-1185">Reference proteome</keyword>
<evidence type="ECO:0000256" key="8">
    <source>
        <dbReference type="SAM" id="MobiDB-lite"/>
    </source>
</evidence>
<dbReference type="CDD" id="cd09447">
    <property type="entry name" value="LIM_LASP"/>
    <property type="match status" value="1"/>
</dbReference>
<evidence type="ECO:0000256" key="6">
    <source>
        <dbReference type="PROSITE-ProRule" id="PRU00125"/>
    </source>
</evidence>
<dbReference type="InterPro" id="IPR001781">
    <property type="entry name" value="Znf_LIM"/>
</dbReference>
<dbReference type="AlphaFoldDB" id="A0AA35S8A8"/>
<dbReference type="CDD" id="cd11789">
    <property type="entry name" value="SH3_Nebulin_family_C"/>
    <property type="match status" value="1"/>
</dbReference>
<dbReference type="Proteomes" id="UP001174909">
    <property type="component" value="Unassembled WGS sequence"/>
</dbReference>
<dbReference type="SMART" id="SM00227">
    <property type="entry name" value="NEBU"/>
    <property type="match status" value="2"/>
</dbReference>
<dbReference type="SMART" id="SM00132">
    <property type="entry name" value="LIM"/>
    <property type="match status" value="1"/>
</dbReference>
<keyword evidence="4 6" id="KW-0862">Zinc</keyword>
<dbReference type="PANTHER" id="PTHR46218:SF4">
    <property type="entry name" value="LIM AND SH3 DOMAIN PROTEIN LASP"/>
    <property type="match status" value="1"/>
</dbReference>
<dbReference type="GO" id="GO:0005737">
    <property type="term" value="C:cytoplasm"/>
    <property type="evidence" value="ECO:0007669"/>
    <property type="project" value="UniProtKB-ARBA"/>
</dbReference>
<comment type="caution">
    <text evidence="11">The sequence shown here is derived from an EMBL/GenBank/DDBJ whole genome shotgun (WGS) entry which is preliminary data.</text>
</comment>
<dbReference type="PANTHER" id="PTHR46218">
    <property type="entry name" value="LASP"/>
    <property type="match status" value="1"/>
</dbReference>
<dbReference type="InterPro" id="IPR036028">
    <property type="entry name" value="SH3-like_dom_sf"/>
</dbReference>
<dbReference type="EMBL" id="CASHTH010002139">
    <property type="protein sequence ID" value="CAI8025310.1"/>
    <property type="molecule type" value="Genomic_DNA"/>
</dbReference>
<keyword evidence="3" id="KW-0677">Repeat</keyword>
<reference evidence="11" key="1">
    <citation type="submission" date="2023-03" db="EMBL/GenBank/DDBJ databases">
        <authorList>
            <person name="Steffen K."/>
            <person name="Cardenas P."/>
        </authorList>
    </citation>
    <scope>NUCLEOTIDE SEQUENCE</scope>
</reference>
<evidence type="ECO:0000313" key="11">
    <source>
        <dbReference type="EMBL" id="CAI8025310.1"/>
    </source>
</evidence>
<evidence type="ECO:0000313" key="12">
    <source>
        <dbReference type="Proteomes" id="UP001174909"/>
    </source>
</evidence>
<keyword evidence="2 6" id="KW-0479">Metal-binding</keyword>
<accession>A0AA35S8A8</accession>
<dbReference type="GO" id="GO:0046872">
    <property type="term" value="F:metal ion binding"/>
    <property type="evidence" value="ECO:0007669"/>
    <property type="project" value="UniProtKB-KW"/>
</dbReference>
<evidence type="ECO:0000256" key="7">
    <source>
        <dbReference type="PROSITE-ProRule" id="PRU00192"/>
    </source>
</evidence>
<name>A0AA35S8A8_GEOBA</name>
<dbReference type="PROSITE" id="PS50002">
    <property type="entry name" value="SH3"/>
    <property type="match status" value="1"/>
</dbReference>